<evidence type="ECO:0000313" key="3">
    <source>
        <dbReference type="Proteomes" id="UP000190102"/>
    </source>
</evidence>
<keyword evidence="3" id="KW-1185">Reference proteome</keyword>
<accession>A0A1T4RT08</accession>
<gene>
    <name evidence="2" type="ORF">SAMN02745119_03059</name>
</gene>
<reference evidence="3" key="1">
    <citation type="submission" date="2017-02" db="EMBL/GenBank/DDBJ databases">
        <authorList>
            <person name="Varghese N."/>
            <person name="Submissions S."/>
        </authorList>
    </citation>
    <scope>NUCLEOTIDE SEQUENCE [LARGE SCALE GENOMIC DNA]</scope>
    <source>
        <strain evidence="3">ATCC BAA-34</strain>
    </source>
</reference>
<organism evidence="2 3">
    <name type="scientific">Trichlorobacter thiogenes</name>
    <dbReference type="NCBI Taxonomy" id="115783"/>
    <lineage>
        <taxon>Bacteria</taxon>
        <taxon>Pseudomonadati</taxon>
        <taxon>Thermodesulfobacteriota</taxon>
        <taxon>Desulfuromonadia</taxon>
        <taxon>Geobacterales</taxon>
        <taxon>Geobacteraceae</taxon>
        <taxon>Trichlorobacter</taxon>
    </lineage>
</organism>
<evidence type="ECO:0008006" key="4">
    <source>
        <dbReference type="Google" id="ProtNLM"/>
    </source>
</evidence>
<sequence length="133" mass="14255">MQRTLFILLFAIICSGHAFAADNICSVAGPFVNSTSIQIDGFADKNALRTFDGSGSIRDVRSGGLASKFTFIVDCGNNVLVEVPTSSPQASNGAKIGDSISFSGKFNGMSRRRYVNTHTWYLMVSLADNASVY</sequence>
<dbReference type="AlphaFoldDB" id="A0A1T4RT08"/>
<feature type="signal peptide" evidence="1">
    <location>
        <begin position="1"/>
        <end position="20"/>
    </location>
</feature>
<protein>
    <recommendedName>
        <fullName evidence="4">DUF5666 domain-containing protein</fullName>
    </recommendedName>
</protein>
<evidence type="ECO:0000313" key="2">
    <source>
        <dbReference type="EMBL" id="SKA19083.1"/>
    </source>
</evidence>
<name>A0A1T4RT08_9BACT</name>
<evidence type="ECO:0000256" key="1">
    <source>
        <dbReference type="SAM" id="SignalP"/>
    </source>
</evidence>
<dbReference type="EMBL" id="FUWR01000024">
    <property type="protein sequence ID" value="SKA19083.1"/>
    <property type="molecule type" value="Genomic_DNA"/>
</dbReference>
<proteinExistence type="predicted"/>
<keyword evidence="1" id="KW-0732">Signal</keyword>
<feature type="chain" id="PRO_5012504539" description="DUF5666 domain-containing protein" evidence="1">
    <location>
        <begin position="21"/>
        <end position="133"/>
    </location>
</feature>
<dbReference type="RefSeq" id="WP_139366800.1">
    <property type="nucleotide sequence ID" value="NZ_FUWR01000024.1"/>
</dbReference>
<dbReference type="Proteomes" id="UP000190102">
    <property type="component" value="Unassembled WGS sequence"/>
</dbReference>
<dbReference type="STRING" id="115783.SAMN02745119_03059"/>